<keyword evidence="3" id="KW-1185">Reference proteome</keyword>
<dbReference type="CDD" id="cd04301">
    <property type="entry name" value="NAT_SF"/>
    <property type="match status" value="1"/>
</dbReference>
<dbReference type="RefSeq" id="WP_278015739.1">
    <property type="nucleotide sequence ID" value="NZ_CP121106.1"/>
</dbReference>
<dbReference type="EMBL" id="CP121106">
    <property type="protein sequence ID" value="WFL76980.1"/>
    <property type="molecule type" value="Genomic_DNA"/>
</dbReference>
<dbReference type="Proteomes" id="UP001215827">
    <property type="component" value="Chromosome"/>
</dbReference>
<dbReference type="InterPro" id="IPR000182">
    <property type="entry name" value="GNAT_dom"/>
</dbReference>
<gene>
    <name evidence="2" type="ORF">P7228_13420</name>
</gene>
<keyword evidence="2" id="KW-0808">Transferase</keyword>
<dbReference type="EC" id="2.3.1.-" evidence="2"/>
<protein>
    <submittedName>
        <fullName evidence="2">GNAT family N-acetyltransferase</fullName>
        <ecNumber evidence="2">2.3.1.-</ecNumber>
    </submittedName>
</protein>
<dbReference type="PANTHER" id="PTHR43451:SF1">
    <property type="entry name" value="ACETYLTRANSFERASE"/>
    <property type="match status" value="1"/>
</dbReference>
<dbReference type="PROSITE" id="PS51186">
    <property type="entry name" value="GNAT"/>
    <property type="match status" value="1"/>
</dbReference>
<dbReference type="Gene3D" id="3.40.630.30">
    <property type="match status" value="1"/>
</dbReference>
<name>A0ABY8FPQ0_9SPHN</name>
<evidence type="ECO:0000313" key="3">
    <source>
        <dbReference type="Proteomes" id="UP001215827"/>
    </source>
</evidence>
<sequence length="166" mass="18255">MAYSIRPYKDVDAEDLAEVIHAAIEVVGAHKYSAEQVAAWAARHPGPERYRERVGSGDVIFVAAGPDDRPVAYALIELDKDGRAHLDHLYCHPDHTRRGLAVELLATAEEHARASGATLIYTEASELARAAFERAGYAVTHRRDFEIAHDGSPVAIHNYAMEKALD</sequence>
<dbReference type="GO" id="GO:0016746">
    <property type="term" value="F:acyltransferase activity"/>
    <property type="evidence" value="ECO:0007669"/>
    <property type="project" value="UniProtKB-KW"/>
</dbReference>
<feature type="domain" description="N-acetyltransferase" evidence="1">
    <location>
        <begin position="3"/>
        <end position="166"/>
    </location>
</feature>
<reference evidence="2 3" key="1">
    <citation type="submission" date="2023-03" db="EMBL/GenBank/DDBJ databases">
        <title>Altererythrobacter sp. CAU 1644 isolated from sand.</title>
        <authorList>
            <person name="Kim W."/>
        </authorList>
    </citation>
    <scope>NUCLEOTIDE SEQUENCE [LARGE SCALE GENOMIC DNA]</scope>
    <source>
        <strain evidence="2 3">CAU 1644</strain>
    </source>
</reference>
<organism evidence="2 3">
    <name type="scientific">Altererythrobacter arenosus</name>
    <dbReference type="NCBI Taxonomy" id="3032592"/>
    <lineage>
        <taxon>Bacteria</taxon>
        <taxon>Pseudomonadati</taxon>
        <taxon>Pseudomonadota</taxon>
        <taxon>Alphaproteobacteria</taxon>
        <taxon>Sphingomonadales</taxon>
        <taxon>Erythrobacteraceae</taxon>
        <taxon>Altererythrobacter</taxon>
    </lineage>
</organism>
<dbReference type="PANTHER" id="PTHR43451">
    <property type="entry name" value="ACETYLTRANSFERASE (GNAT) FAMILY PROTEIN"/>
    <property type="match status" value="1"/>
</dbReference>
<proteinExistence type="predicted"/>
<accession>A0ABY8FPQ0</accession>
<dbReference type="SUPFAM" id="SSF55729">
    <property type="entry name" value="Acyl-CoA N-acyltransferases (Nat)"/>
    <property type="match status" value="1"/>
</dbReference>
<dbReference type="InterPro" id="IPR016181">
    <property type="entry name" value="Acyl_CoA_acyltransferase"/>
</dbReference>
<dbReference type="InterPro" id="IPR052564">
    <property type="entry name" value="N-acetyltrans/Recomb-assoc"/>
</dbReference>
<dbReference type="Pfam" id="PF13673">
    <property type="entry name" value="Acetyltransf_10"/>
    <property type="match status" value="1"/>
</dbReference>
<evidence type="ECO:0000259" key="1">
    <source>
        <dbReference type="PROSITE" id="PS51186"/>
    </source>
</evidence>
<evidence type="ECO:0000313" key="2">
    <source>
        <dbReference type="EMBL" id="WFL76980.1"/>
    </source>
</evidence>
<keyword evidence="2" id="KW-0012">Acyltransferase</keyword>